<sequence>MFLILPFANLWTLCAAWMSELLISTPITLHTSLVISNISSFAVSGKFEISMLLILSRCSEMLSLEQTCFMSLSLLANSSFNLSFSVITDFKVVSMLLSLSSTNFRVSLISFMSSLVFVILIVDSHTVKLGSLNSQERWRIR</sequence>
<dbReference type="EMBL" id="HBUF01070140">
    <property type="protein sequence ID" value="CAG6629227.1"/>
    <property type="molecule type" value="Transcribed_RNA"/>
</dbReference>
<evidence type="ECO:0000256" key="1">
    <source>
        <dbReference type="SAM" id="SignalP"/>
    </source>
</evidence>
<protein>
    <recommendedName>
        <fullName evidence="3">NADH dehydrogenase subunit 4L</fullName>
    </recommendedName>
</protein>
<reference evidence="2" key="1">
    <citation type="submission" date="2021-05" db="EMBL/GenBank/DDBJ databases">
        <authorList>
            <person name="Alioto T."/>
            <person name="Alioto T."/>
            <person name="Gomez Garrido J."/>
        </authorList>
    </citation>
    <scope>NUCLEOTIDE SEQUENCE</scope>
</reference>
<keyword evidence="1" id="KW-0732">Signal</keyword>
<organism evidence="2">
    <name type="scientific">Cacopsylla melanoneura</name>
    <dbReference type="NCBI Taxonomy" id="428564"/>
    <lineage>
        <taxon>Eukaryota</taxon>
        <taxon>Metazoa</taxon>
        <taxon>Ecdysozoa</taxon>
        <taxon>Arthropoda</taxon>
        <taxon>Hexapoda</taxon>
        <taxon>Insecta</taxon>
        <taxon>Pterygota</taxon>
        <taxon>Neoptera</taxon>
        <taxon>Paraneoptera</taxon>
        <taxon>Hemiptera</taxon>
        <taxon>Sternorrhyncha</taxon>
        <taxon>Psylloidea</taxon>
        <taxon>Psyllidae</taxon>
        <taxon>Psyllinae</taxon>
        <taxon>Cacopsylla</taxon>
    </lineage>
</organism>
<name>A0A8D8QCS5_9HEMI</name>
<dbReference type="AlphaFoldDB" id="A0A8D8QCS5"/>
<feature type="signal peptide" evidence="1">
    <location>
        <begin position="1"/>
        <end position="16"/>
    </location>
</feature>
<proteinExistence type="predicted"/>
<evidence type="ECO:0000313" key="2">
    <source>
        <dbReference type="EMBL" id="CAG6629227.1"/>
    </source>
</evidence>
<evidence type="ECO:0008006" key="3">
    <source>
        <dbReference type="Google" id="ProtNLM"/>
    </source>
</evidence>
<accession>A0A8D8QCS5</accession>
<feature type="chain" id="PRO_5034091548" description="NADH dehydrogenase subunit 4L" evidence="1">
    <location>
        <begin position="17"/>
        <end position="141"/>
    </location>
</feature>